<dbReference type="RefSeq" id="WP_236089033.1">
    <property type="nucleotide sequence ID" value="NZ_JAKGSG010000028.1"/>
</dbReference>
<name>A0AA41QEN2_9MICO</name>
<keyword evidence="1" id="KW-1133">Transmembrane helix</keyword>
<gene>
    <name evidence="2" type="ORF">L1785_09600</name>
</gene>
<keyword evidence="1" id="KW-0472">Membrane</keyword>
<evidence type="ECO:0000256" key="1">
    <source>
        <dbReference type="SAM" id="Phobius"/>
    </source>
</evidence>
<dbReference type="NCBIfam" id="NF041681">
    <property type="entry name" value="HGxxPAAW"/>
    <property type="match status" value="1"/>
</dbReference>
<organism evidence="2 3">
    <name type="scientific">Antribacter soli</name>
    <dbReference type="NCBI Taxonomy" id="2910976"/>
    <lineage>
        <taxon>Bacteria</taxon>
        <taxon>Bacillati</taxon>
        <taxon>Actinomycetota</taxon>
        <taxon>Actinomycetes</taxon>
        <taxon>Micrococcales</taxon>
        <taxon>Promicromonosporaceae</taxon>
        <taxon>Antribacter</taxon>
    </lineage>
</organism>
<protein>
    <submittedName>
        <fullName evidence="2">Uncharacterized protein</fullName>
    </submittedName>
</protein>
<sequence>MVENTPKAAELAYLPPAVPPSNHGHTVAAWVTMIGITLGALVSAVALVLPTPSAVLFWAGLSVVVAALLVGWFLRQAGLGQKSVRR</sequence>
<keyword evidence="1" id="KW-0812">Transmembrane</keyword>
<feature type="transmembrane region" description="Helical" evidence="1">
    <location>
        <begin position="27"/>
        <end position="49"/>
    </location>
</feature>
<comment type="caution">
    <text evidence="2">The sequence shown here is derived from an EMBL/GenBank/DDBJ whole genome shotgun (WGS) entry which is preliminary data.</text>
</comment>
<reference evidence="2" key="1">
    <citation type="submission" date="2022-01" db="EMBL/GenBank/DDBJ databases">
        <title>Antribacter sp. nov., isolated from Guizhou of China.</title>
        <authorList>
            <person name="Chengliang C."/>
            <person name="Ya Z."/>
        </authorList>
    </citation>
    <scope>NUCLEOTIDE SEQUENCE</scope>
    <source>
        <strain evidence="2">KLBMP 9083</strain>
    </source>
</reference>
<dbReference type="Proteomes" id="UP001165405">
    <property type="component" value="Unassembled WGS sequence"/>
</dbReference>
<feature type="transmembrane region" description="Helical" evidence="1">
    <location>
        <begin position="55"/>
        <end position="74"/>
    </location>
</feature>
<dbReference type="AlphaFoldDB" id="A0AA41QEN2"/>
<evidence type="ECO:0000313" key="3">
    <source>
        <dbReference type="Proteomes" id="UP001165405"/>
    </source>
</evidence>
<proteinExistence type="predicted"/>
<evidence type="ECO:0000313" key="2">
    <source>
        <dbReference type="EMBL" id="MCF4121236.1"/>
    </source>
</evidence>
<dbReference type="EMBL" id="JAKGSG010000028">
    <property type="protein sequence ID" value="MCF4121236.1"/>
    <property type="molecule type" value="Genomic_DNA"/>
</dbReference>
<keyword evidence="3" id="KW-1185">Reference proteome</keyword>
<accession>A0AA41QEN2</accession>